<evidence type="ECO:0000256" key="3">
    <source>
        <dbReference type="ARBA" id="ARBA00022475"/>
    </source>
</evidence>
<sequence>MSRMASKITLHIVLIAGAFLMFVPFLWMFDTALKTFEESMLTPPKLLPDVIQWSNFVEVFVKTDYIRYYFNTIAVALSKTVGQLFFCSLAAFAFATMSFPGKNTLFFIILSNMMVPSQIVIIPTFVLMKEFGWLDSYNALIVPGLASAFGIFLLRQFFLSIPRELGEAAQIDGSSYFRIYWSLYLPLSRSGLTALAIFVLIASWNDFIWPLILTNSDEMRVLSLAVASFVGEFSTEYPLMMAAAFMALLPLVVLFLLLQRFFIEGIALTGMKS</sequence>
<dbReference type="InterPro" id="IPR035906">
    <property type="entry name" value="MetI-like_sf"/>
</dbReference>
<dbReference type="CDD" id="cd06261">
    <property type="entry name" value="TM_PBP2"/>
    <property type="match status" value="1"/>
</dbReference>
<evidence type="ECO:0000259" key="8">
    <source>
        <dbReference type="PROSITE" id="PS50928"/>
    </source>
</evidence>
<keyword evidence="4 7" id="KW-0812">Transmembrane</keyword>
<comment type="similarity">
    <text evidence="7">Belongs to the binding-protein-dependent transport system permease family.</text>
</comment>
<dbReference type="PANTHER" id="PTHR43744:SF12">
    <property type="entry name" value="ABC TRANSPORTER PERMEASE PROTEIN MG189-RELATED"/>
    <property type="match status" value="1"/>
</dbReference>
<evidence type="ECO:0000256" key="2">
    <source>
        <dbReference type="ARBA" id="ARBA00022448"/>
    </source>
</evidence>
<protein>
    <submittedName>
        <fullName evidence="9">Carbohydrate ABC transporter membrane protein 2 (CUT1 family)</fullName>
    </submittedName>
</protein>
<dbReference type="AlphaFoldDB" id="A0A2V2YU25"/>
<keyword evidence="3" id="KW-1003">Cell membrane</keyword>
<reference evidence="9 10" key="1">
    <citation type="submission" date="2018-05" db="EMBL/GenBank/DDBJ databases">
        <title>Genomic Encyclopedia of Type Strains, Phase III (KMG-III): the genomes of soil and plant-associated and newly described type strains.</title>
        <authorList>
            <person name="Whitman W."/>
        </authorList>
    </citation>
    <scope>NUCLEOTIDE SEQUENCE [LARGE SCALE GENOMIC DNA]</scope>
    <source>
        <strain evidence="9 10">CECT 5696</strain>
    </source>
</reference>
<comment type="subcellular location">
    <subcellularLocation>
        <location evidence="1 7">Cell membrane</location>
        <topology evidence="1 7">Multi-pass membrane protein</topology>
    </subcellularLocation>
</comment>
<comment type="caution">
    <text evidence="9">The sequence shown here is derived from an EMBL/GenBank/DDBJ whole genome shotgun (WGS) entry which is preliminary data.</text>
</comment>
<name>A0A2V2YU25_9BACL</name>
<feature type="transmembrane region" description="Helical" evidence="7">
    <location>
        <begin position="179"/>
        <end position="204"/>
    </location>
</feature>
<evidence type="ECO:0000313" key="10">
    <source>
        <dbReference type="Proteomes" id="UP000246635"/>
    </source>
</evidence>
<dbReference type="RefSeq" id="WP_110044074.1">
    <property type="nucleotide sequence ID" value="NZ_CP054612.1"/>
</dbReference>
<dbReference type="SUPFAM" id="SSF161098">
    <property type="entry name" value="MetI-like"/>
    <property type="match status" value="1"/>
</dbReference>
<organism evidence="9 10">
    <name type="scientific">Paenibacillus cellulosilyticus</name>
    <dbReference type="NCBI Taxonomy" id="375489"/>
    <lineage>
        <taxon>Bacteria</taxon>
        <taxon>Bacillati</taxon>
        <taxon>Bacillota</taxon>
        <taxon>Bacilli</taxon>
        <taxon>Bacillales</taxon>
        <taxon>Paenibacillaceae</taxon>
        <taxon>Paenibacillus</taxon>
    </lineage>
</organism>
<evidence type="ECO:0000313" key="9">
    <source>
        <dbReference type="EMBL" id="PWW03176.1"/>
    </source>
</evidence>
<dbReference type="PROSITE" id="PS50928">
    <property type="entry name" value="ABC_TM1"/>
    <property type="match status" value="1"/>
</dbReference>
<keyword evidence="6 7" id="KW-0472">Membrane</keyword>
<dbReference type="Pfam" id="PF00528">
    <property type="entry name" value="BPD_transp_1"/>
    <property type="match status" value="1"/>
</dbReference>
<dbReference type="GO" id="GO:0055085">
    <property type="term" value="P:transmembrane transport"/>
    <property type="evidence" value="ECO:0007669"/>
    <property type="project" value="InterPro"/>
</dbReference>
<feature type="transmembrane region" description="Helical" evidence="7">
    <location>
        <begin position="105"/>
        <end position="128"/>
    </location>
</feature>
<evidence type="ECO:0000256" key="1">
    <source>
        <dbReference type="ARBA" id="ARBA00004651"/>
    </source>
</evidence>
<dbReference type="Gene3D" id="1.10.3720.10">
    <property type="entry name" value="MetI-like"/>
    <property type="match status" value="1"/>
</dbReference>
<dbReference type="Proteomes" id="UP000246635">
    <property type="component" value="Unassembled WGS sequence"/>
</dbReference>
<keyword evidence="2 7" id="KW-0813">Transport</keyword>
<dbReference type="PANTHER" id="PTHR43744">
    <property type="entry name" value="ABC TRANSPORTER PERMEASE PROTEIN MG189-RELATED-RELATED"/>
    <property type="match status" value="1"/>
</dbReference>
<keyword evidence="5 7" id="KW-1133">Transmembrane helix</keyword>
<feature type="transmembrane region" description="Helical" evidence="7">
    <location>
        <begin position="68"/>
        <end position="93"/>
    </location>
</feature>
<feature type="transmembrane region" description="Helical" evidence="7">
    <location>
        <begin position="237"/>
        <end position="258"/>
    </location>
</feature>
<dbReference type="EMBL" id="QGTQ01000007">
    <property type="protein sequence ID" value="PWW03176.1"/>
    <property type="molecule type" value="Genomic_DNA"/>
</dbReference>
<evidence type="ECO:0000256" key="6">
    <source>
        <dbReference type="ARBA" id="ARBA00023136"/>
    </source>
</evidence>
<feature type="domain" description="ABC transmembrane type-1" evidence="8">
    <location>
        <begin position="69"/>
        <end position="258"/>
    </location>
</feature>
<accession>A0A2V2YU25</accession>
<feature type="transmembrane region" description="Helical" evidence="7">
    <location>
        <begin position="140"/>
        <end position="158"/>
    </location>
</feature>
<dbReference type="OrthoDB" id="9771544at2"/>
<gene>
    <name evidence="9" type="ORF">DFQ01_10772</name>
</gene>
<evidence type="ECO:0000256" key="7">
    <source>
        <dbReference type="RuleBase" id="RU363032"/>
    </source>
</evidence>
<keyword evidence="10" id="KW-1185">Reference proteome</keyword>
<evidence type="ECO:0000256" key="4">
    <source>
        <dbReference type="ARBA" id="ARBA00022692"/>
    </source>
</evidence>
<dbReference type="GO" id="GO:0005886">
    <property type="term" value="C:plasma membrane"/>
    <property type="evidence" value="ECO:0007669"/>
    <property type="project" value="UniProtKB-SubCell"/>
</dbReference>
<evidence type="ECO:0000256" key="5">
    <source>
        <dbReference type="ARBA" id="ARBA00022989"/>
    </source>
</evidence>
<feature type="transmembrane region" description="Helical" evidence="7">
    <location>
        <begin position="12"/>
        <end position="29"/>
    </location>
</feature>
<dbReference type="InterPro" id="IPR000515">
    <property type="entry name" value="MetI-like"/>
</dbReference>
<proteinExistence type="inferred from homology"/>